<sequence>MKLSHILEARYYRNRPTADQVSDMYYDVKDSGMVDRWDRISLGSLRLYEFEPTVRIMAEVALKDEQKAMQYVKRFLDSNNLPYTEISSEYSYTTGWLIQIIYKENKINETRYVSGEPQ</sequence>
<name>A0A0F9AG42_9ZZZZ</name>
<evidence type="ECO:0000313" key="1">
    <source>
        <dbReference type="EMBL" id="KKK97265.1"/>
    </source>
</evidence>
<proteinExistence type="predicted"/>
<dbReference type="AlphaFoldDB" id="A0A0F9AG42"/>
<protein>
    <submittedName>
        <fullName evidence="1">Uncharacterized protein</fullName>
    </submittedName>
</protein>
<accession>A0A0F9AG42</accession>
<dbReference type="EMBL" id="LAZR01046126">
    <property type="protein sequence ID" value="KKK97265.1"/>
    <property type="molecule type" value="Genomic_DNA"/>
</dbReference>
<comment type="caution">
    <text evidence="1">The sequence shown here is derived from an EMBL/GenBank/DDBJ whole genome shotgun (WGS) entry which is preliminary data.</text>
</comment>
<gene>
    <name evidence="1" type="ORF">LCGC14_2654450</name>
</gene>
<feature type="non-terminal residue" evidence="1">
    <location>
        <position position="118"/>
    </location>
</feature>
<reference evidence="1" key="1">
    <citation type="journal article" date="2015" name="Nature">
        <title>Complex archaea that bridge the gap between prokaryotes and eukaryotes.</title>
        <authorList>
            <person name="Spang A."/>
            <person name="Saw J.H."/>
            <person name="Jorgensen S.L."/>
            <person name="Zaremba-Niedzwiedzka K."/>
            <person name="Martijn J."/>
            <person name="Lind A.E."/>
            <person name="van Eijk R."/>
            <person name="Schleper C."/>
            <person name="Guy L."/>
            <person name="Ettema T.J."/>
        </authorList>
    </citation>
    <scope>NUCLEOTIDE SEQUENCE</scope>
</reference>
<organism evidence="1">
    <name type="scientific">marine sediment metagenome</name>
    <dbReference type="NCBI Taxonomy" id="412755"/>
    <lineage>
        <taxon>unclassified sequences</taxon>
        <taxon>metagenomes</taxon>
        <taxon>ecological metagenomes</taxon>
    </lineage>
</organism>